<feature type="DNA-binding region" description="H-T-H motif" evidence="3">
    <location>
        <begin position="13"/>
        <end position="32"/>
    </location>
</feature>
<gene>
    <name evidence="5" type="ORF">JOC54_002913</name>
</gene>
<evidence type="ECO:0000256" key="1">
    <source>
        <dbReference type="ARBA" id="ARBA00022491"/>
    </source>
</evidence>
<dbReference type="PROSITE" id="PS50977">
    <property type="entry name" value="HTH_TETR_2"/>
    <property type="match status" value="1"/>
</dbReference>
<dbReference type="InterPro" id="IPR009057">
    <property type="entry name" value="Homeodomain-like_sf"/>
</dbReference>
<name>A0ABS2SVR8_9BACI</name>
<evidence type="ECO:0000313" key="6">
    <source>
        <dbReference type="Proteomes" id="UP001179280"/>
    </source>
</evidence>
<feature type="domain" description="HTH tetR-type" evidence="4">
    <location>
        <begin position="1"/>
        <end position="50"/>
    </location>
</feature>
<dbReference type="Proteomes" id="UP001179280">
    <property type="component" value="Unassembled WGS sequence"/>
</dbReference>
<evidence type="ECO:0000313" key="5">
    <source>
        <dbReference type="EMBL" id="MBM7839633.1"/>
    </source>
</evidence>
<dbReference type="RefSeq" id="WP_235194549.1">
    <property type="nucleotide sequence ID" value="NZ_JAFBCV010000009.1"/>
</dbReference>
<keyword evidence="1" id="KW-0678">Repressor</keyword>
<dbReference type="Gene3D" id="1.10.357.10">
    <property type="entry name" value="Tetracycline Repressor, domain 2"/>
    <property type="match status" value="1"/>
</dbReference>
<dbReference type="InterPro" id="IPR050624">
    <property type="entry name" value="HTH-type_Tx_Regulator"/>
</dbReference>
<protein>
    <submittedName>
        <fullName evidence="5">AcrR family transcriptional regulator</fullName>
    </submittedName>
</protein>
<evidence type="ECO:0000256" key="3">
    <source>
        <dbReference type="PROSITE-ProRule" id="PRU00335"/>
    </source>
</evidence>
<sequence>MDLLKEKTITAVTVKEICELADINRSTFYSHYFDQYDLLSKISEEVVADMYETLNEYSFKKNEEALQMTEKIMEYVAEKSDICQILLSDNGDSTFKKRVIHLTKNFIMEKWIDEHQLEGELSEYIPLLVVSGAIDAIESWLKNGMNESPQEMATVIHHFTNYGLSGFSK</sequence>
<comment type="caution">
    <text evidence="5">The sequence shown here is derived from an EMBL/GenBank/DDBJ whole genome shotgun (WGS) entry which is preliminary data.</text>
</comment>
<reference evidence="5" key="1">
    <citation type="submission" date="2021-01" db="EMBL/GenBank/DDBJ databases">
        <title>Genomic Encyclopedia of Type Strains, Phase IV (KMG-IV): sequencing the most valuable type-strain genomes for metagenomic binning, comparative biology and taxonomic classification.</title>
        <authorList>
            <person name="Goeker M."/>
        </authorList>
    </citation>
    <scope>NUCLEOTIDE SEQUENCE</scope>
    <source>
        <strain evidence="5">DSM 21943</strain>
    </source>
</reference>
<keyword evidence="2 3" id="KW-0238">DNA-binding</keyword>
<proteinExistence type="predicted"/>
<keyword evidence="6" id="KW-1185">Reference proteome</keyword>
<accession>A0ABS2SVR8</accession>
<organism evidence="5 6">
    <name type="scientific">Shouchella xiaoxiensis</name>
    <dbReference type="NCBI Taxonomy" id="766895"/>
    <lineage>
        <taxon>Bacteria</taxon>
        <taxon>Bacillati</taxon>
        <taxon>Bacillota</taxon>
        <taxon>Bacilli</taxon>
        <taxon>Bacillales</taxon>
        <taxon>Bacillaceae</taxon>
        <taxon>Shouchella</taxon>
    </lineage>
</organism>
<dbReference type="PANTHER" id="PTHR43479">
    <property type="entry name" value="ACREF/ENVCD OPERON REPRESSOR-RELATED"/>
    <property type="match status" value="1"/>
</dbReference>
<evidence type="ECO:0000259" key="4">
    <source>
        <dbReference type="PROSITE" id="PS50977"/>
    </source>
</evidence>
<dbReference type="InterPro" id="IPR039532">
    <property type="entry name" value="TetR_C_Firmicutes"/>
</dbReference>
<evidence type="ECO:0000256" key="2">
    <source>
        <dbReference type="ARBA" id="ARBA00023125"/>
    </source>
</evidence>
<dbReference type="PANTHER" id="PTHR43479:SF7">
    <property type="entry name" value="TETR-FAMILY TRANSCRIPTIONAL REGULATOR"/>
    <property type="match status" value="1"/>
</dbReference>
<dbReference type="SUPFAM" id="SSF46689">
    <property type="entry name" value="Homeodomain-like"/>
    <property type="match status" value="1"/>
</dbReference>
<dbReference type="Pfam" id="PF14278">
    <property type="entry name" value="TetR_C_8"/>
    <property type="match status" value="1"/>
</dbReference>
<dbReference type="EMBL" id="JAFBCV010000009">
    <property type="protein sequence ID" value="MBM7839633.1"/>
    <property type="molecule type" value="Genomic_DNA"/>
</dbReference>
<dbReference type="InterPro" id="IPR001647">
    <property type="entry name" value="HTH_TetR"/>
</dbReference>